<sequence length="398" mass="44915">MKILVLAPHPFYQERGTPIAVDLLIRALSERGDQIDVLTFHEGADRTYPGVSIHRIRQPLGRLQGVRPGPSFKKLICDVYLFTALIAHLRRQRYDLIHAVEESAFMAMLMRPFFATPYLYDMDSSMATQIVNRYPVLRPLQGLFRTVEKLPVRYAEAVVPVCDALAEELPRNRVRYLTVLKDISLLGLEPVDLPPENLREQLGIAGSISLYIGNLEPYQGIDLLLASFGVVHPEDTGAHLVIIGGERDEIERYESLARRLCIDDRTHFLGKRPLGSMGAYLSQADILLSPRIEGVNTPMKIYSYLHTGVAVLATRLPTHTQVMTSALAMLAEATPSGFAESWLHLLKDRALRQKLGHEASLFIEREHSYKQFRKTLFELYAHLDHTLPATPTASEETR</sequence>
<keyword evidence="3" id="KW-1185">Reference proteome</keyword>
<dbReference type="Pfam" id="PF13579">
    <property type="entry name" value="Glyco_trans_4_4"/>
    <property type="match status" value="1"/>
</dbReference>
<dbReference type="EMBL" id="JALJXV010000007">
    <property type="protein sequence ID" value="MCP1675791.1"/>
    <property type="molecule type" value="Genomic_DNA"/>
</dbReference>
<evidence type="ECO:0000259" key="1">
    <source>
        <dbReference type="Pfam" id="PF13579"/>
    </source>
</evidence>
<dbReference type="SUPFAM" id="SSF53756">
    <property type="entry name" value="UDP-Glycosyltransferase/glycogen phosphorylase"/>
    <property type="match status" value="1"/>
</dbReference>
<dbReference type="RefSeq" id="WP_253479624.1">
    <property type="nucleotide sequence ID" value="NZ_JALJXV010000007.1"/>
</dbReference>
<dbReference type="InterPro" id="IPR028098">
    <property type="entry name" value="Glyco_trans_4-like_N"/>
</dbReference>
<dbReference type="Proteomes" id="UP001205843">
    <property type="component" value="Unassembled WGS sequence"/>
</dbReference>
<feature type="domain" description="Glycosyltransferase subfamily 4-like N-terminal" evidence="1">
    <location>
        <begin position="20"/>
        <end position="174"/>
    </location>
</feature>
<protein>
    <submittedName>
        <fullName evidence="2">Glycosyltransferase involved in cell wall biosynthesis</fullName>
    </submittedName>
</protein>
<name>A0AAE3G6R4_9GAMM</name>
<dbReference type="Gene3D" id="3.40.50.2000">
    <property type="entry name" value="Glycogen Phosphorylase B"/>
    <property type="match status" value="2"/>
</dbReference>
<evidence type="ECO:0000313" key="3">
    <source>
        <dbReference type="Proteomes" id="UP001205843"/>
    </source>
</evidence>
<dbReference type="GO" id="GO:0016757">
    <property type="term" value="F:glycosyltransferase activity"/>
    <property type="evidence" value="ECO:0007669"/>
    <property type="project" value="UniProtKB-ARBA"/>
</dbReference>
<comment type="caution">
    <text evidence="2">The sequence shown here is derived from an EMBL/GenBank/DDBJ whole genome shotgun (WGS) entry which is preliminary data.</text>
</comment>
<evidence type="ECO:0000313" key="2">
    <source>
        <dbReference type="EMBL" id="MCP1675791.1"/>
    </source>
</evidence>
<proteinExistence type="predicted"/>
<accession>A0AAE3G6R4</accession>
<dbReference type="AlphaFoldDB" id="A0AAE3G6R4"/>
<gene>
    <name evidence="2" type="ORF">J2T57_002946</name>
</gene>
<reference evidence="2" key="1">
    <citation type="submission" date="2022-03" db="EMBL/GenBank/DDBJ databases">
        <title>Genomic Encyclopedia of Type Strains, Phase III (KMG-III): the genomes of soil and plant-associated and newly described type strains.</title>
        <authorList>
            <person name="Whitman W."/>
        </authorList>
    </citation>
    <scope>NUCLEOTIDE SEQUENCE</scope>
    <source>
        <strain evidence="2">ANL 6-2</strain>
    </source>
</reference>
<dbReference type="Pfam" id="PF13692">
    <property type="entry name" value="Glyco_trans_1_4"/>
    <property type="match status" value="1"/>
</dbReference>
<organism evidence="2 3">
    <name type="scientific">Natronocella acetinitrilica</name>
    <dbReference type="NCBI Taxonomy" id="414046"/>
    <lineage>
        <taxon>Bacteria</taxon>
        <taxon>Pseudomonadati</taxon>
        <taxon>Pseudomonadota</taxon>
        <taxon>Gammaproteobacteria</taxon>
        <taxon>Chromatiales</taxon>
        <taxon>Ectothiorhodospiraceae</taxon>
        <taxon>Natronocella</taxon>
    </lineage>
</organism>
<dbReference type="PANTHER" id="PTHR12526">
    <property type="entry name" value="GLYCOSYLTRANSFERASE"/>
    <property type="match status" value="1"/>
</dbReference>